<name>A0A8B8J0V1_PHODC</name>
<dbReference type="PANTHER" id="PTHR34222:SF99">
    <property type="entry name" value="PROTEIN, PUTATIVE-RELATED"/>
    <property type="match status" value="1"/>
</dbReference>
<evidence type="ECO:0000313" key="1">
    <source>
        <dbReference type="Proteomes" id="UP000228380"/>
    </source>
</evidence>
<organism evidence="1 2">
    <name type="scientific">Phoenix dactylifera</name>
    <name type="common">Date palm</name>
    <dbReference type="NCBI Taxonomy" id="42345"/>
    <lineage>
        <taxon>Eukaryota</taxon>
        <taxon>Viridiplantae</taxon>
        <taxon>Streptophyta</taxon>
        <taxon>Embryophyta</taxon>
        <taxon>Tracheophyta</taxon>
        <taxon>Spermatophyta</taxon>
        <taxon>Magnoliopsida</taxon>
        <taxon>Liliopsida</taxon>
        <taxon>Arecaceae</taxon>
        <taxon>Coryphoideae</taxon>
        <taxon>Phoeniceae</taxon>
        <taxon>Phoenix</taxon>
    </lineage>
</organism>
<keyword evidence="1" id="KW-1185">Reference proteome</keyword>
<dbReference type="OrthoDB" id="683133at2759"/>
<dbReference type="RefSeq" id="XP_026657511.1">
    <property type="nucleotide sequence ID" value="XM_026801710.1"/>
</dbReference>
<protein>
    <submittedName>
        <fullName evidence="2">Uncharacterized protein LOC113461589</fullName>
    </submittedName>
</protein>
<dbReference type="GO" id="GO:0003676">
    <property type="term" value="F:nucleic acid binding"/>
    <property type="evidence" value="ECO:0007669"/>
    <property type="project" value="InterPro"/>
</dbReference>
<dbReference type="PANTHER" id="PTHR34222">
    <property type="entry name" value="GAG_PRE-INTEGRS DOMAIN-CONTAINING PROTEIN"/>
    <property type="match status" value="1"/>
</dbReference>
<accession>A0A8B8J0V1</accession>
<proteinExistence type="predicted"/>
<dbReference type="SUPFAM" id="SSF57756">
    <property type="entry name" value="Retrovirus zinc finger-like domains"/>
    <property type="match status" value="1"/>
</dbReference>
<evidence type="ECO:0000313" key="2">
    <source>
        <dbReference type="RefSeq" id="XP_026657511.1"/>
    </source>
</evidence>
<dbReference type="AlphaFoldDB" id="A0A8B8J0V1"/>
<sequence length="265" mass="30126">MVVSWIQNSISNTLKSSVVFVDDALEIWMELLEHFSQQNGPRIFQLKKALAGLQQEHDLVGIYYGKLKTLWDELSMYDPMPECSCGKLKILFDRYQRYCVIQFLMGLNDSFAIVRDQIILLDPLPLMNKVFSLVQQQKRQHQMVSIVPSPDSLTLVARNFFVNTKLAPKFVTTQKRDRPFCTHCNVQGHLLENCFKAGNAKAPICTHCNMTDHVDGKCYKLQGYPPSHKLFNKGKSPVTFANQSNISVPAIQDEENDAKVALTKG</sequence>
<dbReference type="InterPro" id="IPR036875">
    <property type="entry name" value="Znf_CCHC_sf"/>
</dbReference>
<dbReference type="GeneID" id="113461589"/>
<dbReference type="GO" id="GO:0008270">
    <property type="term" value="F:zinc ion binding"/>
    <property type="evidence" value="ECO:0007669"/>
    <property type="project" value="InterPro"/>
</dbReference>
<dbReference type="KEGG" id="pda:113461589"/>
<dbReference type="Proteomes" id="UP000228380">
    <property type="component" value="Unplaced"/>
</dbReference>
<reference evidence="2" key="1">
    <citation type="submission" date="2025-08" db="UniProtKB">
        <authorList>
            <consortium name="RefSeq"/>
        </authorList>
    </citation>
    <scope>IDENTIFICATION</scope>
    <source>
        <tissue evidence="2">Young leaves</tissue>
    </source>
</reference>
<gene>
    <name evidence="2" type="primary">LOC113461589</name>
</gene>